<reference evidence="1 2" key="2">
    <citation type="submission" date="2018-11" db="EMBL/GenBank/DDBJ databases">
        <authorList>
            <consortium name="Pathogen Informatics"/>
        </authorList>
    </citation>
    <scope>NUCLEOTIDE SEQUENCE [LARGE SCALE GENOMIC DNA]</scope>
    <source>
        <strain evidence="1 2">Egypt</strain>
    </source>
</reference>
<gene>
    <name evidence="1" type="ORF">ECPE_LOCUS18134</name>
</gene>
<dbReference type="AlphaFoldDB" id="A0A183BFZ9"/>
<dbReference type="Proteomes" id="UP000272942">
    <property type="component" value="Unassembled WGS sequence"/>
</dbReference>
<dbReference type="OrthoDB" id="6150171at2759"/>
<dbReference type="WBParaSite" id="ECPE_0001818301-mRNA-1">
    <property type="protein sequence ID" value="ECPE_0001818301-mRNA-1"/>
    <property type="gene ID" value="ECPE_0001818301"/>
</dbReference>
<reference evidence="3" key="1">
    <citation type="submission" date="2016-06" db="UniProtKB">
        <authorList>
            <consortium name="WormBaseParasite"/>
        </authorList>
    </citation>
    <scope>IDENTIFICATION</scope>
</reference>
<dbReference type="EMBL" id="UZAN01074929">
    <property type="protein sequence ID" value="VDP95636.1"/>
    <property type="molecule type" value="Genomic_DNA"/>
</dbReference>
<accession>A0A183BFZ9</accession>
<protein>
    <submittedName>
        <fullName evidence="3">PK_Tyr_Ser-Thr domain-containing protein</fullName>
    </submittedName>
</protein>
<evidence type="ECO:0000313" key="1">
    <source>
        <dbReference type="EMBL" id="VDP95636.1"/>
    </source>
</evidence>
<evidence type="ECO:0000313" key="2">
    <source>
        <dbReference type="Proteomes" id="UP000272942"/>
    </source>
</evidence>
<keyword evidence="2" id="KW-1185">Reference proteome</keyword>
<organism evidence="3">
    <name type="scientific">Echinostoma caproni</name>
    <dbReference type="NCBI Taxonomy" id="27848"/>
    <lineage>
        <taxon>Eukaryota</taxon>
        <taxon>Metazoa</taxon>
        <taxon>Spiralia</taxon>
        <taxon>Lophotrochozoa</taxon>
        <taxon>Platyhelminthes</taxon>
        <taxon>Trematoda</taxon>
        <taxon>Digenea</taxon>
        <taxon>Plagiorchiida</taxon>
        <taxon>Echinostomata</taxon>
        <taxon>Echinostomatoidea</taxon>
        <taxon>Echinostomatidae</taxon>
        <taxon>Echinostoma</taxon>
    </lineage>
</organism>
<name>A0A183BFZ9_9TREM</name>
<sequence>MFEKIKPDVDVFIEKNRKERCERPDDLLRAIKHLCFRFSPKDDQERFEVLVRRVMYSIESAKPETSYLALALRKATLVEWIRVTKWIFSTILHFLADLDVSTCI</sequence>
<proteinExistence type="predicted"/>
<evidence type="ECO:0000313" key="3">
    <source>
        <dbReference type="WBParaSite" id="ECPE_0001818301-mRNA-1"/>
    </source>
</evidence>